<gene>
    <name evidence="5" type="ORF">EAS64_36230</name>
</gene>
<dbReference type="AlphaFoldDB" id="A0A6P2BP73"/>
<comment type="caution">
    <text evidence="5">The sequence shown here is derived from an EMBL/GenBank/DDBJ whole genome shotgun (WGS) entry which is preliminary data.</text>
</comment>
<dbReference type="Gene3D" id="3.40.50.980">
    <property type="match status" value="1"/>
</dbReference>
<protein>
    <submittedName>
        <fullName evidence="5">Benzoate-CoA ligase family protein</fullName>
    </submittedName>
</protein>
<dbReference type="SUPFAM" id="SSF56801">
    <property type="entry name" value="Acetyl-CoA synthetase-like"/>
    <property type="match status" value="1"/>
</dbReference>
<evidence type="ECO:0000256" key="1">
    <source>
        <dbReference type="ARBA" id="ARBA00022598"/>
    </source>
</evidence>
<dbReference type="EMBL" id="RPFW01000008">
    <property type="protein sequence ID" value="TVZ00802.1"/>
    <property type="molecule type" value="Genomic_DNA"/>
</dbReference>
<evidence type="ECO:0000256" key="2">
    <source>
        <dbReference type="SAM" id="MobiDB-lite"/>
    </source>
</evidence>
<evidence type="ECO:0000313" key="5">
    <source>
        <dbReference type="EMBL" id="TVZ00802.1"/>
    </source>
</evidence>
<dbReference type="GO" id="GO:0044550">
    <property type="term" value="P:secondary metabolite biosynthetic process"/>
    <property type="evidence" value="ECO:0007669"/>
    <property type="project" value="TreeGrafter"/>
</dbReference>
<sequence length="553" mass="57985">MTQLFNASEYLLDRRIAAGDGARVALTGPAGDLSYAELHDRVRRTAAGLRAAGVQPEQRIVMVMADSPQFVVVYLAAMRVGAIPVPVSTMLRSDGIAELLRDSRARFLAVTSEFAAAAESAVAAAPELAGVLADIPLSASTRPVHLVSPGGRPPQTPPVYLLDELAGAAPDDSVYDTSADSPAFWLYTSGTTGTPKGAMHRHGSVEVVCETYGKQVLGIRPEDRCLSAAKAFFAYGLGNSVLFPMSVGAASVLLPSPSRPDVIAETAAKHGATLFFGGPTFFANMLRAGLAPDALGGVRLAASAGEALPAALYQRWTSHFGIDIIDGIGMTEMLHIFLSNAPGAVKPGTTGVPVPGYDLKLVDEDTGAEVLEAGHAGTLFVRGSSTATGYWARYDASRLVYQGEWLRTGDTYVRDADGYYECLGRTGDMIKASGIWVSPMEVEARLLSHPAVAQAVVVAARDADSLEKPVAYVVLAPGAAVTEAELIEHCREALPSFKRPRAVVFTDGFPTTATGKIRRVELRTMAANVLRPGSPPASGLASPTPTPTAAEAP</sequence>
<feature type="domain" description="AMP-dependent synthetase/ligase" evidence="3">
    <location>
        <begin position="17"/>
        <end position="391"/>
    </location>
</feature>
<name>A0A6P2BP73_9ACTN</name>
<feature type="domain" description="AMP-binding enzyme C-terminal" evidence="4">
    <location>
        <begin position="441"/>
        <end position="516"/>
    </location>
</feature>
<evidence type="ECO:0000313" key="6">
    <source>
        <dbReference type="Proteomes" id="UP000460272"/>
    </source>
</evidence>
<evidence type="ECO:0000259" key="4">
    <source>
        <dbReference type="Pfam" id="PF13193"/>
    </source>
</evidence>
<dbReference type="InterPro" id="IPR011957">
    <property type="entry name" value="Benz_CoA_lig"/>
</dbReference>
<dbReference type="NCBIfam" id="TIGR02262">
    <property type="entry name" value="benz_CoA_lig"/>
    <property type="match status" value="1"/>
</dbReference>
<dbReference type="Proteomes" id="UP000460272">
    <property type="component" value="Unassembled WGS sequence"/>
</dbReference>
<dbReference type="Gene3D" id="3.30.300.30">
    <property type="match status" value="1"/>
</dbReference>
<dbReference type="GO" id="GO:0016405">
    <property type="term" value="F:CoA-ligase activity"/>
    <property type="evidence" value="ECO:0007669"/>
    <property type="project" value="InterPro"/>
</dbReference>
<keyword evidence="1 5" id="KW-0436">Ligase</keyword>
<dbReference type="InterPro" id="IPR000873">
    <property type="entry name" value="AMP-dep_synth/lig_dom"/>
</dbReference>
<dbReference type="Gene3D" id="3.40.50.12820">
    <property type="match status" value="1"/>
</dbReference>
<feature type="region of interest" description="Disordered" evidence="2">
    <location>
        <begin position="531"/>
        <end position="553"/>
    </location>
</feature>
<dbReference type="GO" id="GO:0016878">
    <property type="term" value="F:acid-thiol ligase activity"/>
    <property type="evidence" value="ECO:0007669"/>
    <property type="project" value="TreeGrafter"/>
</dbReference>
<dbReference type="Pfam" id="PF13193">
    <property type="entry name" value="AMP-binding_C"/>
    <property type="match status" value="1"/>
</dbReference>
<dbReference type="GO" id="GO:0005524">
    <property type="term" value="F:ATP binding"/>
    <property type="evidence" value="ECO:0007669"/>
    <property type="project" value="InterPro"/>
</dbReference>
<evidence type="ECO:0000259" key="3">
    <source>
        <dbReference type="Pfam" id="PF00501"/>
    </source>
</evidence>
<dbReference type="PANTHER" id="PTHR43352:SF1">
    <property type="entry name" value="ANTHRANILATE--COA LIGASE"/>
    <property type="match status" value="1"/>
</dbReference>
<dbReference type="InterPro" id="IPR045851">
    <property type="entry name" value="AMP-bd_C_sf"/>
</dbReference>
<accession>A0A6P2BP73</accession>
<dbReference type="InterPro" id="IPR025110">
    <property type="entry name" value="AMP-bd_C"/>
</dbReference>
<keyword evidence="6" id="KW-1185">Reference proteome</keyword>
<dbReference type="OrthoDB" id="4363623at2"/>
<reference evidence="5 6" key="1">
    <citation type="submission" date="2018-11" db="EMBL/GenBank/DDBJ databases">
        <title>Trebonia kvetii gen.nov., sp.nov., a novel acidophilic actinobacterium, and proposal of the new actinobacterial family Treboniaceae fam. nov.</title>
        <authorList>
            <person name="Rapoport D."/>
            <person name="Sagova-Mareckova M."/>
            <person name="Sedlacek I."/>
            <person name="Provaznik J."/>
            <person name="Kralova S."/>
            <person name="Pavlinic D."/>
            <person name="Benes V."/>
            <person name="Kopecky J."/>
        </authorList>
    </citation>
    <scope>NUCLEOTIDE SEQUENCE [LARGE SCALE GENOMIC DNA]</scope>
    <source>
        <strain evidence="5 6">15Tr583</strain>
    </source>
</reference>
<dbReference type="RefSeq" id="WP_145860556.1">
    <property type="nucleotide sequence ID" value="NZ_RPFW01000008.1"/>
</dbReference>
<feature type="compositionally biased region" description="Low complexity" evidence="2">
    <location>
        <begin position="536"/>
        <end position="553"/>
    </location>
</feature>
<dbReference type="Gene3D" id="2.30.38.10">
    <property type="entry name" value="Luciferase, Domain 3"/>
    <property type="match status" value="1"/>
</dbReference>
<proteinExistence type="predicted"/>
<dbReference type="Pfam" id="PF00501">
    <property type="entry name" value="AMP-binding"/>
    <property type="match status" value="1"/>
</dbReference>
<organism evidence="5 6">
    <name type="scientific">Trebonia kvetii</name>
    <dbReference type="NCBI Taxonomy" id="2480626"/>
    <lineage>
        <taxon>Bacteria</taxon>
        <taxon>Bacillati</taxon>
        <taxon>Actinomycetota</taxon>
        <taxon>Actinomycetes</taxon>
        <taxon>Streptosporangiales</taxon>
        <taxon>Treboniaceae</taxon>
        <taxon>Trebonia</taxon>
    </lineage>
</organism>
<dbReference type="PANTHER" id="PTHR43352">
    <property type="entry name" value="ACETYL-COA SYNTHETASE"/>
    <property type="match status" value="1"/>
</dbReference>